<comment type="caution">
    <text evidence="2">The sequence shown here is derived from an EMBL/GenBank/DDBJ whole genome shotgun (WGS) entry which is preliminary data.</text>
</comment>
<dbReference type="EMBL" id="JAUKTV010000006">
    <property type="protein sequence ID" value="KAK0736714.1"/>
    <property type="molecule type" value="Genomic_DNA"/>
</dbReference>
<dbReference type="Proteomes" id="UP001172159">
    <property type="component" value="Unassembled WGS sequence"/>
</dbReference>
<dbReference type="PANTHER" id="PTHR35596">
    <property type="entry name" value="DUF2263 DOMAIN-CONTAINING PROTEIN"/>
    <property type="match status" value="1"/>
</dbReference>
<organism evidence="2 3">
    <name type="scientific">Apiosordaria backusii</name>
    <dbReference type="NCBI Taxonomy" id="314023"/>
    <lineage>
        <taxon>Eukaryota</taxon>
        <taxon>Fungi</taxon>
        <taxon>Dikarya</taxon>
        <taxon>Ascomycota</taxon>
        <taxon>Pezizomycotina</taxon>
        <taxon>Sordariomycetes</taxon>
        <taxon>Sordariomycetidae</taxon>
        <taxon>Sordariales</taxon>
        <taxon>Lasiosphaeriaceae</taxon>
        <taxon>Apiosordaria</taxon>
    </lineage>
</organism>
<accession>A0AA40ECU7</accession>
<dbReference type="SUPFAM" id="SSF52949">
    <property type="entry name" value="Macro domain-like"/>
    <property type="match status" value="1"/>
</dbReference>
<gene>
    <name evidence="2" type="ORF">B0T21DRAFT_288423</name>
</gene>
<dbReference type="AlphaFoldDB" id="A0AA40ECU7"/>
<evidence type="ECO:0000259" key="1">
    <source>
        <dbReference type="Pfam" id="PF10021"/>
    </source>
</evidence>
<feature type="domain" description="Microbial-type PARG catalytic" evidence="1">
    <location>
        <begin position="52"/>
        <end position="169"/>
    </location>
</feature>
<evidence type="ECO:0000313" key="3">
    <source>
        <dbReference type="Proteomes" id="UP001172159"/>
    </source>
</evidence>
<proteinExistence type="predicted"/>
<dbReference type="Pfam" id="PF10021">
    <property type="entry name" value="PARG_cat_microb"/>
    <property type="match status" value="1"/>
</dbReference>
<evidence type="ECO:0000313" key="2">
    <source>
        <dbReference type="EMBL" id="KAK0736714.1"/>
    </source>
</evidence>
<name>A0AA40ECU7_9PEZI</name>
<dbReference type="InterPro" id="IPR019261">
    <property type="entry name" value="PARG_cat_microbial"/>
</dbReference>
<protein>
    <recommendedName>
        <fullName evidence="1">Microbial-type PARG catalytic domain-containing protein</fullName>
    </recommendedName>
</protein>
<keyword evidence="3" id="KW-1185">Reference proteome</keyword>
<dbReference type="Gene3D" id="3.40.220.10">
    <property type="entry name" value="Leucine Aminopeptidase, subunit E, domain 1"/>
    <property type="match status" value="1"/>
</dbReference>
<dbReference type="PANTHER" id="PTHR35596:SF1">
    <property type="entry name" value="MICROBIAL-TYPE PARG CATALYTIC DOMAIN-CONTAINING PROTEIN"/>
    <property type="match status" value="1"/>
</dbReference>
<reference evidence="2" key="1">
    <citation type="submission" date="2023-06" db="EMBL/GenBank/DDBJ databases">
        <title>Genome-scale phylogeny and comparative genomics of the fungal order Sordariales.</title>
        <authorList>
            <consortium name="Lawrence Berkeley National Laboratory"/>
            <person name="Hensen N."/>
            <person name="Bonometti L."/>
            <person name="Westerberg I."/>
            <person name="Brannstrom I.O."/>
            <person name="Guillou S."/>
            <person name="Cros-Aarteil S."/>
            <person name="Calhoun S."/>
            <person name="Haridas S."/>
            <person name="Kuo A."/>
            <person name="Mondo S."/>
            <person name="Pangilinan J."/>
            <person name="Riley R."/>
            <person name="Labutti K."/>
            <person name="Andreopoulos B."/>
            <person name="Lipzen A."/>
            <person name="Chen C."/>
            <person name="Yanf M."/>
            <person name="Daum C."/>
            <person name="Ng V."/>
            <person name="Clum A."/>
            <person name="Steindorff A."/>
            <person name="Ohm R."/>
            <person name="Martin F."/>
            <person name="Silar P."/>
            <person name="Natvig D."/>
            <person name="Lalanne C."/>
            <person name="Gautier V."/>
            <person name="Ament-Velasquez S.L."/>
            <person name="Kruys A."/>
            <person name="Hutchinson M.I."/>
            <person name="Powell A.J."/>
            <person name="Barry K."/>
            <person name="Miller A.N."/>
            <person name="Grigoriev I.V."/>
            <person name="Debuchy R."/>
            <person name="Gladieux P."/>
            <person name="Thoren M.H."/>
            <person name="Johannesson H."/>
        </authorList>
    </citation>
    <scope>NUCLEOTIDE SEQUENCE</scope>
    <source>
        <strain evidence="2">CBS 540.89</strain>
    </source>
</reference>
<sequence>MPGNSQPSRGLLRATGNETRRLLPNILRELNTTHLATFSMKKNLLDLAPLEPDNCPRFPNHAEIQVIHEETLTTALRLHPPPLNHPSNHYMPTNPSLYGNRQPNWLPLVANFTSPPDNQPGGGWRSGTLGHEEALCYRSSLPLSLHQHNRYPLEEKSAIYSPYILVIKDSLANNHIPFNISQPATLPVVSAITIAPLRHPALGPGYLPCAEGQAADDTLPFCNQAGEIVLHVPMRQTTVFGDAMERMITMQKMRLVLRMAATNRHPRIVLGAMGCGRDNGPVEDVALCWLEVLREEEFQGGWWTDVVFAVWDEAPINSRANYEIFQRVLQGKRV</sequence>
<dbReference type="InterPro" id="IPR043472">
    <property type="entry name" value="Macro_dom-like"/>
</dbReference>